<evidence type="ECO:0000259" key="2">
    <source>
        <dbReference type="PROSITE" id="PS50878"/>
    </source>
</evidence>
<sequence>MEPTETSSSTETKLERIAWLSAVDPGKVFNQVMHHFNLDSLLQCFHELNGKKALGVDGVTKEQYEENLIPNLLDLLDRMKRMAYIPGAVRLVLIPKEGRPGAMRPLGISNFEDKIIQKMTQKVLESIYDPIFLGNSYGFRPGKSCHNAIRALDYYLFSNRIESIIDVDLENYFGTIDHNLLIDMLETKIKDQRFIRYIIRMFKAGVLSKGELTMSDEGVPQGSVCSPIISNIFAHYVIDDWFEKVVKKHCQGKVEMFRYADDMVICCQFRNDAGRIKKALAKRLSKFRLKMNEDKTREIAFSKQDAARGIRQGAFDFLGFTFYLGVSVSGRAIIPKLKSSGKRLRSKLKKISEWMKKNRNKYPLRKLWEIFCSKLKGHVQYYGLSFNADGVGLFLYKARRIFYKWVNRRSQRKSFNWGKFSLFVKRFPMPKAKVCHKFFFNSYRQVKVIILSLLP</sequence>
<reference evidence="3 4" key="1">
    <citation type="submission" date="2019-04" db="EMBL/GenBank/DDBJ databases">
        <title>Complete genome sequencing of Piscirickettsia salmonis strain Psal-009.</title>
        <authorList>
            <person name="Schober I."/>
            <person name="Bunk B."/>
            <person name="Sproer C."/>
            <person name="Carril G.P."/>
            <person name="Riedel T."/>
            <person name="Flores-Herrera P.A."/>
            <person name="Nourdin-Galindo G."/>
            <person name="Marshall S.H."/>
            <person name="Overmann J."/>
        </authorList>
    </citation>
    <scope>NUCLEOTIDE SEQUENCE [LARGE SCALE GENOMIC DNA]</scope>
    <source>
        <strain evidence="3 4">Psal-009</strain>
    </source>
</reference>
<dbReference type="RefSeq" id="WP_155047128.1">
    <property type="nucleotide sequence ID" value="NZ_CP038893.1"/>
</dbReference>
<evidence type="ECO:0000256" key="1">
    <source>
        <dbReference type="ARBA" id="ARBA00034120"/>
    </source>
</evidence>
<dbReference type="Gene3D" id="3.30.70.270">
    <property type="match status" value="1"/>
</dbReference>
<evidence type="ECO:0000313" key="4">
    <source>
        <dbReference type="Proteomes" id="UP000422232"/>
    </source>
</evidence>
<organism evidence="3 4">
    <name type="scientific">Piscirickettsia salmonis</name>
    <dbReference type="NCBI Taxonomy" id="1238"/>
    <lineage>
        <taxon>Bacteria</taxon>
        <taxon>Pseudomonadati</taxon>
        <taxon>Pseudomonadota</taxon>
        <taxon>Gammaproteobacteria</taxon>
        <taxon>Thiotrichales</taxon>
        <taxon>Piscirickettsiaceae</taxon>
        <taxon>Piscirickettsia</taxon>
    </lineage>
</organism>
<proteinExistence type="inferred from homology"/>
<accession>A0A9Q6PU44</accession>
<dbReference type="Proteomes" id="UP000422232">
    <property type="component" value="Chromosome"/>
</dbReference>
<keyword evidence="4" id="KW-1185">Reference proteome</keyword>
<dbReference type="InterPro" id="IPR043502">
    <property type="entry name" value="DNA/RNA_pol_sf"/>
</dbReference>
<comment type="similarity">
    <text evidence="1">Belongs to the bacterial reverse transcriptase family.</text>
</comment>
<gene>
    <name evidence="3" type="primary">ltrA_9</name>
    <name evidence="3" type="ORF">Psal009_02128</name>
</gene>
<dbReference type="CDD" id="cd01651">
    <property type="entry name" value="RT_G2_intron"/>
    <property type="match status" value="1"/>
</dbReference>
<name>A0A9Q6PU44_PISSA</name>
<feature type="domain" description="Reverse transcriptase" evidence="2">
    <location>
        <begin position="73"/>
        <end position="322"/>
    </location>
</feature>
<dbReference type="InterPro" id="IPR043128">
    <property type="entry name" value="Rev_trsase/Diguanyl_cyclase"/>
</dbReference>
<dbReference type="PANTHER" id="PTHR34047:SF8">
    <property type="entry name" value="PROTEIN YKFC"/>
    <property type="match status" value="1"/>
</dbReference>
<dbReference type="EMBL" id="CP038908">
    <property type="protein sequence ID" value="QGO06221.1"/>
    <property type="molecule type" value="Genomic_DNA"/>
</dbReference>
<dbReference type="Pfam" id="PF00078">
    <property type="entry name" value="RVT_1"/>
    <property type="match status" value="1"/>
</dbReference>
<dbReference type="InterPro" id="IPR051083">
    <property type="entry name" value="GrpII_Intron_Splice-Mob/Def"/>
</dbReference>
<evidence type="ECO:0000313" key="3">
    <source>
        <dbReference type="EMBL" id="QGO06221.1"/>
    </source>
</evidence>
<dbReference type="PROSITE" id="PS50878">
    <property type="entry name" value="RT_POL"/>
    <property type="match status" value="1"/>
</dbReference>
<dbReference type="PANTHER" id="PTHR34047">
    <property type="entry name" value="NUCLEAR INTRON MATURASE 1, MITOCHONDRIAL-RELATED"/>
    <property type="match status" value="1"/>
</dbReference>
<dbReference type="InterPro" id="IPR000477">
    <property type="entry name" value="RT_dom"/>
</dbReference>
<dbReference type="AlphaFoldDB" id="A0A9Q6PU44"/>
<dbReference type="SUPFAM" id="SSF56672">
    <property type="entry name" value="DNA/RNA polymerases"/>
    <property type="match status" value="1"/>
</dbReference>
<protein>
    <submittedName>
        <fullName evidence="3">Group II intron-encoded protein LtrA</fullName>
    </submittedName>
</protein>